<proteinExistence type="predicted"/>
<dbReference type="Gene3D" id="2.160.20.120">
    <property type="match status" value="1"/>
</dbReference>
<dbReference type="eggNOG" id="COG3595">
    <property type="taxonomic scope" value="Bacteria"/>
</dbReference>
<gene>
    <name evidence="3" type="ORF">BMF97_15565</name>
</gene>
<dbReference type="EMBL" id="MPOG01000016">
    <property type="protein sequence ID" value="OOH93839.1"/>
    <property type="molecule type" value="Genomic_DNA"/>
</dbReference>
<name>A0A1T3IKT1_ELIME</name>
<dbReference type="AlphaFoldDB" id="A0A1T3IKT1"/>
<evidence type="ECO:0000313" key="4">
    <source>
        <dbReference type="Proteomes" id="UP000188947"/>
    </source>
</evidence>
<dbReference type="RefSeq" id="WP_070904205.1">
    <property type="nucleotide sequence ID" value="NZ_CP016378.1"/>
</dbReference>
<dbReference type="Proteomes" id="UP000188947">
    <property type="component" value="Unassembled WGS sequence"/>
</dbReference>
<evidence type="ECO:0000313" key="3">
    <source>
        <dbReference type="EMBL" id="OOH93839.1"/>
    </source>
</evidence>
<feature type="domain" description="Putative auto-transporter adhesin head GIN" evidence="2">
    <location>
        <begin position="48"/>
        <end position="249"/>
    </location>
</feature>
<evidence type="ECO:0000259" key="2">
    <source>
        <dbReference type="Pfam" id="PF10988"/>
    </source>
</evidence>
<comment type="caution">
    <text evidence="3">The sequence shown here is derived from an EMBL/GenBank/DDBJ whole genome shotgun (WGS) entry which is preliminary data.</text>
</comment>
<protein>
    <submittedName>
        <fullName evidence="3">DUF2807 domain-containing protein</fullName>
    </submittedName>
</protein>
<dbReference type="InterPro" id="IPR021255">
    <property type="entry name" value="DUF2807"/>
</dbReference>
<organism evidence="3 4">
    <name type="scientific">Elizabethkingia meningoseptica</name>
    <name type="common">Chryseobacterium meningosepticum</name>
    <dbReference type="NCBI Taxonomy" id="238"/>
    <lineage>
        <taxon>Bacteria</taxon>
        <taxon>Pseudomonadati</taxon>
        <taxon>Bacteroidota</taxon>
        <taxon>Flavobacteriia</taxon>
        <taxon>Flavobacteriales</taxon>
        <taxon>Weeksellaceae</taxon>
        <taxon>Elizabethkingia</taxon>
    </lineage>
</organism>
<dbReference type="PROSITE" id="PS51257">
    <property type="entry name" value="PROKAR_LIPOPROTEIN"/>
    <property type="match status" value="1"/>
</dbReference>
<dbReference type="OrthoDB" id="1274778at2"/>
<feature type="compositionally biased region" description="Polar residues" evidence="1">
    <location>
        <begin position="250"/>
        <end position="267"/>
    </location>
</feature>
<keyword evidence="4" id="KW-1185">Reference proteome</keyword>
<feature type="region of interest" description="Disordered" evidence="1">
    <location>
        <begin position="241"/>
        <end position="267"/>
    </location>
</feature>
<evidence type="ECO:0000256" key="1">
    <source>
        <dbReference type="SAM" id="MobiDB-lite"/>
    </source>
</evidence>
<dbReference type="Pfam" id="PF10988">
    <property type="entry name" value="DUF2807"/>
    <property type="match status" value="1"/>
</dbReference>
<dbReference type="STRING" id="238.BBD35_08175"/>
<reference evidence="3 4" key="1">
    <citation type="submission" date="2016-11" db="EMBL/GenBank/DDBJ databases">
        <title>Genome sequence and comparative genomic analysis of clinical strain Elizabethkingia meningoseptica 61421 PRCM.</title>
        <authorList>
            <person name="Wang M."/>
            <person name="Hu S."/>
            <person name="Cao L."/>
            <person name="Jiang T."/>
            <person name="Zhou Y."/>
            <person name="Ming D."/>
        </authorList>
    </citation>
    <scope>NUCLEOTIDE SEQUENCE [LARGE SCALE GENOMIC DNA]</scope>
    <source>
        <strain evidence="3 4">61421 PRCM</strain>
    </source>
</reference>
<sequence length="267" mass="27888">MKKISILAIALITLQSCVKIKSDDDGRVISFNGGKATGPITDKTYSGDFSSIEVSSGLDAEVIKSDTEKVIISAPSDVQDRILVENNGGELHVHFKSGFRINMSTNNIRVKIYAKDFNSIKANSSADITVRDKFTQDKMNVSVSSSGSINGDFEANDLSMKSNSSGTYKGSVWAVNASAEASSSGDIIIKGKAKDFSASVSSSGTINAKDVVAETARLEASSSGDVSLAVSKQVTASASSSGDVVVYKNGNPSVTKNESSSGSVTIR</sequence>
<accession>A0A1T3IKT1</accession>